<dbReference type="CDD" id="cd05722">
    <property type="entry name" value="IgI_1_Neogenin_like"/>
    <property type="match status" value="1"/>
</dbReference>
<dbReference type="Pfam" id="PF13927">
    <property type="entry name" value="Ig_3"/>
    <property type="match status" value="1"/>
</dbReference>
<accession>A0A4W6EXV3</accession>
<evidence type="ECO:0000256" key="10">
    <source>
        <dbReference type="ARBA" id="ARBA00023157"/>
    </source>
</evidence>
<evidence type="ECO:0000256" key="2">
    <source>
        <dbReference type="ARBA" id="ARBA00004479"/>
    </source>
</evidence>
<dbReference type="FunFam" id="2.60.40.10:FF:000101">
    <property type="entry name" value="Neogenin isoform 1"/>
    <property type="match status" value="1"/>
</dbReference>
<keyword evidence="12" id="KW-0393">Immunoglobulin domain</keyword>
<dbReference type="InterPro" id="IPR013783">
    <property type="entry name" value="Ig-like_fold"/>
</dbReference>
<dbReference type="FunFam" id="2.60.40.10:FF:000133">
    <property type="entry name" value="Neogenin isoform 1"/>
    <property type="match status" value="1"/>
</dbReference>
<dbReference type="SMART" id="SM00060">
    <property type="entry name" value="FN3"/>
    <property type="match status" value="6"/>
</dbReference>
<evidence type="ECO:0000256" key="9">
    <source>
        <dbReference type="ARBA" id="ARBA00023136"/>
    </source>
</evidence>
<evidence type="ECO:0000256" key="5">
    <source>
        <dbReference type="ARBA" id="ARBA00022692"/>
    </source>
</evidence>
<dbReference type="Pfam" id="PF06583">
    <property type="entry name" value="Neogenin_C"/>
    <property type="match status" value="2"/>
</dbReference>
<dbReference type="CDD" id="cd00063">
    <property type="entry name" value="FN3"/>
    <property type="match status" value="6"/>
</dbReference>
<dbReference type="PRINTS" id="PR00014">
    <property type="entry name" value="FNTYPEIII"/>
</dbReference>
<feature type="domain" description="Fibronectin type-III" evidence="15">
    <location>
        <begin position="704"/>
        <end position="797"/>
    </location>
</feature>
<dbReference type="CDD" id="cd05723">
    <property type="entry name" value="IgI_4_Neogenin_like"/>
    <property type="match status" value="1"/>
</dbReference>
<dbReference type="FunFam" id="2.60.40.10:FF:000106">
    <property type="entry name" value="Neogenin isoform 1"/>
    <property type="match status" value="1"/>
</dbReference>
<dbReference type="InterPro" id="IPR003599">
    <property type="entry name" value="Ig_sub"/>
</dbReference>
<feature type="domain" description="Fibronectin type-III" evidence="15">
    <location>
        <begin position="612"/>
        <end position="697"/>
    </location>
</feature>
<keyword evidence="8" id="KW-1133">Transmembrane helix</keyword>
<dbReference type="AlphaFoldDB" id="A0A4W6EXV3"/>
<evidence type="ECO:0000256" key="13">
    <source>
        <dbReference type="SAM" id="MobiDB-lite"/>
    </source>
</evidence>
<dbReference type="FunFam" id="2.60.40.10:FF:000551">
    <property type="entry name" value="Protogenin A"/>
    <property type="match status" value="1"/>
</dbReference>
<dbReference type="SMART" id="SM00409">
    <property type="entry name" value="IG"/>
    <property type="match status" value="4"/>
</dbReference>
<proteinExistence type="inferred from homology"/>
<evidence type="ECO:0000256" key="6">
    <source>
        <dbReference type="ARBA" id="ARBA00022729"/>
    </source>
</evidence>
<feature type="region of interest" description="Disordered" evidence="13">
    <location>
        <begin position="1096"/>
        <end position="1140"/>
    </location>
</feature>
<reference evidence="16" key="3">
    <citation type="submission" date="2025-09" db="UniProtKB">
        <authorList>
            <consortium name="Ensembl"/>
        </authorList>
    </citation>
    <scope>IDENTIFICATION</scope>
</reference>
<dbReference type="Gene3D" id="2.60.40.10">
    <property type="entry name" value="Immunoglobulins"/>
    <property type="match status" value="10"/>
</dbReference>
<dbReference type="FunFam" id="2.60.40.10:FF:000187">
    <property type="entry name" value="neogenin isoform X2"/>
    <property type="match status" value="1"/>
</dbReference>
<feature type="domain" description="Ig-like" evidence="14">
    <location>
        <begin position="322"/>
        <end position="407"/>
    </location>
</feature>
<reference evidence="17" key="1">
    <citation type="submission" date="2015-09" db="EMBL/GenBank/DDBJ databases">
        <authorList>
            <person name="Sai Rama Sridatta P."/>
        </authorList>
    </citation>
    <scope>NUCLEOTIDE SEQUENCE [LARGE SCALE GENOMIC DNA]</scope>
</reference>
<dbReference type="Pfam" id="PF07679">
    <property type="entry name" value="I-set"/>
    <property type="match status" value="2"/>
</dbReference>
<dbReference type="InterPro" id="IPR013098">
    <property type="entry name" value="Ig_I-set"/>
</dbReference>
<keyword evidence="10" id="KW-1015">Disulfide bond</keyword>
<gene>
    <name evidence="16" type="primary">NEO1</name>
</gene>
<dbReference type="Proteomes" id="UP000314980">
    <property type="component" value="Unassembled WGS sequence"/>
</dbReference>
<dbReference type="InterPro" id="IPR010560">
    <property type="entry name" value="Neogenin_C"/>
</dbReference>
<organism evidence="16 17">
    <name type="scientific">Lates calcarifer</name>
    <name type="common">Barramundi</name>
    <name type="synonym">Holocentrus calcarifer</name>
    <dbReference type="NCBI Taxonomy" id="8187"/>
    <lineage>
        <taxon>Eukaryota</taxon>
        <taxon>Metazoa</taxon>
        <taxon>Chordata</taxon>
        <taxon>Craniata</taxon>
        <taxon>Vertebrata</taxon>
        <taxon>Euteleostomi</taxon>
        <taxon>Actinopterygii</taxon>
        <taxon>Neopterygii</taxon>
        <taxon>Teleostei</taxon>
        <taxon>Neoteleostei</taxon>
        <taxon>Acanthomorphata</taxon>
        <taxon>Carangaria</taxon>
        <taxon>Carangaria incertae sedis</taxon>
        <taxon>Centropomidae</taxon>
        <taxon>Lates</taxon>
    </lineage>
</organism>
<dbReference type="PROSITE" id="PS50835">
    <property type="entry name" value="IG_LIKE"/>
    <property type="match status" value="4"/>
</dbReference>
<evidence type="ECO:0000259" key="15">
    <source>
        <dbReference type="PROSITE" id="PS50853"/>
    </source>
</evidence>
<keyword evidence="11" id="KW-0325">Glycoprotein</keyword>
<feature type="domain" description="Fibronectin type-III" evidence="15">
    <location>
        <begin position="517"/>
        <end position="607"/>
    </location>
</feature>
<keyword evidence="7" id="KW-0677">Repeat</keyword>
<evidence type="ECO:0000313" key="16">
    <source>
        <dbReference type="Ensembl" id="ENSLCAP00010043991.1"/>
    </source>
</evidence>
<evidence type="ECO:0000256" key="12">
    <source>
        <dbReference type="ARBA" id="ARBA00023319"/>
    </source>
</evidence>
<sequence>VDDVLGDVILQSLVMWLNTSGPVYSRPFIPFWFTVEPQDTLAIRGNAAVLNCSAHSDAATPARIEWKKDGTFMSLVSDERRHILPDGSLFFTHVVHSKHNKPDEGTYQCVATIDNLGSISSRTARLSVAGMPRFASQPAPATVRLGDSQVMACEVNSDLVPFTRWEKDRQPLELSTRLVQLPSGALVISNATESDAGLYRCLVENVGSSKSSDEAQLQILPETGEERKLEFLLQPVSVTKVVGASVLLPCVVTGYPAPHVRWMFGDNMAEPVPFEGRVEVLGGGSLQIFNLTEEDAGVYTCMADNSNATIEAQAQLTVQVYPQFVKRPANIYAHESMDIVFECEVSGSPAPTVKWVKNGDAVIPSDYFKIIKEHNLQVLGLVKSDEGFYQCLAENDAGNIQSSAQLIILDHAGPTPSAPRDVVASLVSTRFIKLTWRPPAEPHGDELTYSVFYSQDGTSRERVVNTSRPGEMQVTIQNLMPDTKYRFRVVAHNSNGQGESSAALKVATQAEVQVPGPAPNLQAVSNTPTSVSLSWDKPLTGNGEIVTYKLYYTDKSVGNEQDVDIDGQSYTMTGLKKNTEYSFRVVANNKHGPGVSTEDVVVRTLSDVPSAPPQNLTLEVQNSKSIMLRWQPPPLNAQNGEITGYKIRYRKGSRRSEAAETTGGLERGTEYSFRVSAMTVNGTGPATEWTTAETFESDLDESRVPDQPSSLHVRPLINSIVVSWTPPENQDIVVRGYTIGYGIGSPHAQTIKVDYKQRYYTIESLDPSSHYVITLKAFNNVGEGIPVYESAITRPQSVPDPTPMMPPVGVQASVLSHDTIKVTWADNSLPKNQKITDNRYYTVRWKTNIPANTKVKMANTTSLNHMVTGLKPNTLYEFSVMVTKGRRTSTWSMTAQGTTFETIPSSSPKDVTVVSKENKPRTIIVNWQPPSEANGKITGYIIYYSTDVNAEVHDWVIEPVVGNRLTHQIQELTLDTTYYFKIQARNSKGMGPMSEAVNFRTPKTESSDKMANDQGKRPLHTLSFNAGSAPRVSLFLKISILWADENLVCHLYISVLLCRKRAASKSSNGSHKYKGNSKDLKPPDLWIHHERLELKPMDKSPEPNPVMTETPIPRTSQDITPADSGLESNPHLQQRRNSYRGQRSPLQISFVLRVCHLKMLVFVAFADCCIFMFSGPPTHPHVVKTASIGTLGRTRTPMIVNVPNAPDVPETSKMLEDVDSSYEPDELTEEMAHLEGLMKDLNAITTAP</sequence>
<dbReference type="GeneTree" id="ENSGT00940000156684"/>
<evidence type="ECO:0000313" key="17">
    <source>
        <dbReference type="Proteomes" id="UP000314980"/>
    </source>
</evidence>
<evidence type="ECO:0000256" key="8">
    <source>
        <dbReference type="ARBA" id="ARBA00022989"/>
    </source>
</evidence>
<feature type="domain" description="Fibronectin type-III" evidence="15">
    <location>
        <begin position="907"/>
        <end position="1004"/>
    </location>
</feature>
<evidence type="ECO:0000256" key="4">
    <source>
        <dbReference type="ARBA" id="ARBA00022475"/>
    </source>
</evidence>
<keyword evidence="9" id="KW-0472">Membrane</keyword>
<feature type="domain" description="Ig-like" evidence="14">
    <location>
        <begin position="132"/>
        <end position="218"/>
    </location>
</feature>
<dbReference type="PANTHER" id="PTHR44170">
    <property type="entry name" value="PROTEIN SIDEKICK"/>
    <property type="match status" value="1"/>
</dbReference>
<evidence type="ECO:0000256" key="3">
    <source>
        <dbReference type="ARBA" id="ARBA00009588"/>
    </source>
</evidence>
<dbReference type="InterPro" id="IPR036116">
    <property type="entry name" value="FN3_sf"/>
</dbReference>
<dbReference type="InterPro" id="IPR036179">
    <property type="entry name" value="Ig-like_dom_sf"/>
</dbReference>
<evidence type="ECO:0000259" key="14">
    <source>
        <dbReference type="PROSITE" id="PS50835"/>
    </source>
</evidence>
<keyword evidence="6" id="KW-0732">Signal</keyword>
<evidence type="ECO:0000256" key="11">
    <source>
        <dbReference type="ARBA" id="ARBA00023180"/>
    </source>
</evidence>
<feature type="domain" description="Fibronectin type-III" evidence="15">
    <location>
        <begin position="418"/>
        <end position="511"/>
    </location>
</feature>
<reference evidence="16" key="2">
    <citation type="submission" date="2025-08" db="UniProtKB">
        <authorList>
            <consortium name="Ensembl"/>
        </authorList>
    </citation>
    <scope>IDENTIFICATION</scope>
</reference>
<dbReference type="FunFam" id="2.60.40.10:FF:000216">
    <property type="entry name" value="neogenin isoform X1"/>
    <property type="match status" value="1"/>
</dbReference>
<dbReference type="PRINTS" id="PR01832">
    <property type="entry name" value="VEGFRECEPTOR"/>
</dbReference>
<dbReference type="Pfam" id="PF13895">
    <property type="entry name" value="Ig_2"/>
    <property type="match status" value="1"/>
</dbReference>
<keyword evidence="4" id="KW-1003">Cell membrane</keyword>
<dbReference type="Ensembl" id="ENSLCAT00010045088.1">
    <property type="protein sequence ID" value="ENSLCAP00010043991.1"/>
    <property type="gene ID" value="ENSLCAG00010019676.1"/>
</dbReference>
<feature type="domain" description="Ig-like" evidence="14">
    <location>
        <begin position="221"/>
        <end position="317"/>
    </location>
</feature>
<dbReference type="SUPFAM" id="SSF49265">
    <property type="entry name" value="Fibronectin type III"/>
    <property type="match status" value="4"/>
</dbReference>
<dbReference type="FunFam" id="2.60.40.10:FF:000189">
    <property type="entry name" value="Neogenin isoform 3"/>
    <property type="match status" value="1"/>
</dbReference>
<protein>
    <submittedName>
        <fullName evidence="16">Neogenin 1b</fullName>
    </submittedName>
</protein>
<name>A0A4W6EXV3_LATCA</name>
<feature type="domain" description="Ig-like" evidence="14">
    <location>
        <begin position="30"/>
        <end position="127"/>
    </location>
</feature>
<feature type="domain" description="Fibronectin type-III" evidence="15">
    <location>
        <begin position="806"/>
        <end position="902"/>
    </location>
</feature>
<dbReference type="FunFam" id="2.60.40.10:FF:000273">
    <property type="entry name" value="contactin-3 isoform X1"/>
    <property type="match status" value="1"/>
</dbReference>
<evidence type="ECO:0000256" key="1">
    <source>
        <dbReference type="ARBA" id="ARBA00004236"/>
    </source>
</evidence>
<dbReference type="FunFam" id="2.60.40.10:FF:000004">
    <property type="entry name" value="DCC isoform 1"/>
    <property type="match status" value="2"/>
</dbReference>
<dbReference type="PROSITE" id="PS50853">
    <property type="entry name" value="FN3"/>
    <property type="match status" value="6"/>
</dbReference>
<dbReference type="InterPro" id="IPR003598">
    <property type="entry name" value="Ig_sub2"/>
</dbReference>
<dbReference type="Pfam" id="PF00041">
    <property type="entry name" value="fn3"/>
    <property type="match status" value="6"/>
</dbReference>
<dbReference type="PANTHER" id="PTHR44170:SF14">
    <property type="entry name" value="NEOGENIN"/>
    <property type="match status" value="1"/>
</dbReference>
<comment type="subcellular location">
    <subcellularLocation>
        <location evidence="1">Cell membrane</location>
    </subcellularLocation>
    <subcellularLocation>
        <location evidence="2">Membrane</location>
        <topology evidence="2">Single-pass type I membrane protein</topology>
    </subcellularLocation>
</comment>
<keyword evidence="5" id="KW-0812">Transmembrane</keyword>
<dbReference type="InterPro" id="IPR003961">
    <property type="entry name" value="FN3_dom"/>
</dbReference>
<dbReference type="InterPro" id="IPR007110">
    <property type="entry name" value="Ig-like_dom"/>
</dbReference>
<dbReference type="SMART" id="SM00408">
    <property type="entry name" value="IGc2"/>
    <property type="match status" value="4"/>
</dbReference>
<dbReference type="SUPFAM" id="SSF48726">
    <property type="entry name" value="Immunoglobulin"/>
    <property type="match status" value="3"/>
</dbReference>
<dbReference type="GO" id="GO:0005886">
    <property type="term" value="C:plasma membrane"/>
    <property type="evidence" value="ECO:0007669"/>
    <property type="project" value="UniProtKB-SubCell"/>
</dbReference>
<evidence type="ECO:0000256" key="7">
    <source>
        <dbReference type="ARBA" id="ARBA00022737"/>
    </source>
</evidence>
<dbReference type="GO" id="GO:0098609">
    <property type="term" value="P:cell-cell adhesion"/>
    <property type="evidence" value="ECO:0007669"/>
    <property type="project" value="TreeGrafter"/>
</dbReference>
<keyword evidence="17" id="KW-1185">Reference proteome</keyword>
<comment type="similarity">
    <text evidence="3">Belongs to the immunoglobulin superfamily. DCC family.</text>
</comment>